<keyword evidence="2" id="KW-1185">Reference proteome</keyword>
<accession>A0ABU4JNX9</accession>
<sequence>MLQNVFYTAIKGSNIVFLNIPEVDYFSMYDSLTKEFAEDIVQRYFTMRGKEEILRLREMEIDSQTHNINLMLELDNTMLSKEGIVQ</sequence>
<dbReference type="RefSeq" id="WP_318796504.1">
    <property type="nucleotide sequence ID" value="NZ_JARUJP010000001.1"/>
</dbReference>
<evidence type="ECO:0000313" key="2">
    <source>
        <dbReference type="Proteomes" id="UP001281656"/>
    </source>
</evidence>
<reference evidence="1 2" key="1">
    <citation type="submission" date="2023-04" db="EMBL/GenBank/DDBJ databases">
        <title>Clostridium tannerae sp. nov., isolated from the fecal material of an alpaca.</title>
        <authorList>
            <person name="Miller S."/>
            <person name="Hendry M."/>
            <person name="King J."/>
            <person name="Sankaranarayanan K."/>
            <person name="Lawson P.A."/>
        </authorList>
    </citation>
    <scope>NUCLEOTIDE SEQUENCE [LARGE SCALE GENOMIC DNA]</scope>
    <source>
        <strain evidence="1 2">A1-XYC3</strain>
    </source>
</reference>
<name>A0ABU4JNX9_9CLOT</name>
<comment type="caution">
    <text evidence="1">The sequence shown here is derived from an EMBL/GenBank/DDBJ whole genome shotgun (WGS) entry which is preliminary data.</text>
</comment>
<proteinExistence type="predicted"/>
<gene>
    <name evidence="1" type="ORF">P8V03_01515</name>
</gene>
<protein>
    <submittedName>
        <fullName evidence="1">Uncharacterized protein</fullName>
    </submittedName>
</protein>
<evidence type="ECO:0000313" key="1">
    <source>
        <dbReference type="EMBL" id="MDW8799830.1"/>
    </source>
</evidence>
<organism evidence="1 2">
    <name type="scientific">Clostridium tanneri</name>
    <dbReference type="NCBI Taxonomy" id="3037988"/>
    <lineage>
        <taxon>Bacteria</taxon>
        <taxon>Bacillati</taxon>
        <taxon>Bacillota</taxon>
        <taxon>Clostridia</taxon>
        <taxon>Eubacteriales</taxon>
        <taxon>Clostridiaceae</taxon>
        <taxon>Clostridium</taxon>
    </lineage>
</organism>
<dbReference type="Proteomes" id="UP001281656">
    <property type="component" value="Unassembled WGS sequence"/>
</dbReference>
<dbReference type="EMBL" id="JARUJP010000001">
    <property type="protein sequence ID" value="MDW8799830.1"/>
    <property type="molecule type" value="Genomic_DNA"/>
</dbReference>